<proteinExistence type="predicted"/>
<reference evidence="2" key="2">
    <citation type="submission" date="2020-09" db="EMBL/GenBank/DDBJ databases">
        <authorList>
            <person name="Sun Q."/>
            <person name="Ohkuma M."/>
        </authorList>
    </citation>
    <scope>NUCLEOTIDE SEQUENCE</scope>
    <source>
        <strain evidence="2">JCM 4815</strain>
    </source>
</reference>
<reference evidence="2" key="1">
    <citation type="journal article" date="2014" name="Int. J. Syst. Evol. Microbiol.">
        <title>Complete genome sequence of Corynebacterium casei LMG S-19264T (=DSM 44701T), isolated from a smear-ripened cheese.</title>
        <authorList>
            <consortium name="US DOE Joint Genome Institute (JGI-PGF)"/>
            <person name="Walter F."/>
            <person name="Albersmeier A."/>
            <person name="Kalinowski J."/>
            <person name="Ruckert C."/>
        </authorList>
    </citation>
    <scope>NUCLEOTIDE SEQUENCE</scope>
    <source>
        <strain evidence="2">JCM 4815</strain>
    </source>
</reference>
<evidence type="ECO:0000313" key="2">
    <source>
        <dbReference type="EMBL" id="GGZ19700.1"/>
    </source>
</evidence>
<name>A0A918ULY5_9ACTN</name>
<evidence type="ECO:0000313" key="3">
    <source>
        <dbReference type="Proteomes" id="UP000622166"/>
    </source>
</evidence>
<keyword evidence="3" id="KW-1185">Reference proteome</keyword>
<accession>A0A918ULY5</accession>
<evidence type="ECO:0000256" key="1">
    <source>
        <dbReference type="SAM" id="MobiDB-lite"/>
    </source>
</evidence>
<dbReference type="Proteomes" id="UP000622166">
    <property type="component" value="Unassembled WGS sequence"/>
</dbReference>
<dbReference type="EMBL" id="BMVW01000009">
    <property type="protein sequence ID" value="GGZ19700.1"/>
    <property type="molecule type" value="Genomic_DNA"/>
</dbReference>
<feature type="compositionally biased region" description="Basic and acidic residues" evidence="1">
    <location>
        <begin position="57"/>
        <end position="70"/>
    </location>
</feature>
<protein>
    <submittedName>
        <fullName evidence="2">Uncharacterized protein</fullName>
    </submittedName>
</protein>
<feature type="region of interest" description="Disordered" evidence="1">
    <location>
        <begin position="57"/>
        <end position="101"/>
    </location>
</feature>
<organism evidence="2 3">
    <name type="scientific">Streptomyces poonensis</name>
    <dbReference type="NCBI Taxonomy" id="68255"/>
    <lineage>
        <taxon>Bacteria</taxon>
        <taxon>Bacillati</taxon>
        <taxon>Actinomycetota</taxon>
        <taxon>Actinomycetes</taxon>
        <taxon>Kitasatosporales</taxon>
        <taxon>Streptomycetaceae</taxon>
        <taxon>Streptomyces</taxon>
    </lineage>
</organism>
<dbReference type="AlphaFoldDB" id="A0A918ULY5"/>
<sequence>MVPLPHVVCGSGPGVCMVAGPRNAAAWPPACRPCRSAARSGSRSCGPPTRIEAEAADKACGHARADDEGRRRRRRADCRQGFAAEPKAQAGPARPRLRVTKDSDGACIQAYDAQAASRPRDGLATASEQ</sequence>
<gene>
    <name evidence="2" type="ORF">GCM10010365_44920</name>
</gene>
<comment type="caution">
    <text evidence="2">The sequence shown here is derived from an EMBL/GenBank/DDBJ whole genome shotgun (WGS) entry which is preliminary data.</text>
</comment>